<dbReference type="NCBIfam" id="TIGR04057">
    <property type="entry name" value="SusC_RagA_signa"/>
    <property type="match status" value="1"/>
</dbReference>
<proteinExistence type="inferred from homology"/>
<evidence type="ECO:0000256" key="2">
    <source>
        <dbReference type="RuleBase" id="RU003357"/>
    </source>
</evidence>
<dbReference type="InterPro" id="IPR023997">
    <property type="entry name" value="TonB-dep_OMP_SusC/RagA_CS"/>
</dbReference>
<dbReference type="GO" id="GO:0009279">
    <property type="term" value="C:cell outer membrane"/>
    <property type="evidence" value="ECO:0007669"/>
    <property type="project" value="UniProtKB-SubCell"/>
</dbReference>
<dbReference type="Pfam" id="PF13715">
    <property type="entry name" value="CarbopepD_reg_2"/>
    <property type="match status" value="1"/>
</dbReference>
<keyword evidence="2" id="KW-0798">TonB box</keyword>
<evidence type="ECO:0000256" key="1">
    <source>
        <dbReference type="PROSITE-ProRule" id="PRU01360"/>
    </source>
</evidence>
<accession>A0A9E2S6H3</accession>
<comment type="similarity">
    <text evidence="1 2">Belongs to the TonB-dependent receptor family.</text>
</comment>
<keyword evidence="6" id="KW-1185">Reference proteome</keyword>
<dbReference type="InterPro" id="IPR000531">
    <property type="entry name" value="Beta-barrel_TonB"/>
</dbReference>
<comment type="caution">
    <text evidence="5">The sequence shown here is derived from an EMBL/GenBank/DDBJ whole genome shotgun (WGS) entry which is preliminary data.</text>
</comment>
<evidence type="ECO:0000259" key="4">
    <source>
        <dbReference type="Pfam" id="PF07715"/>
    </source>
</evidence>
<reference evidence="5" key="1">
    <citation type="submission" date="2021-06" db="EMBL/GenBank/DDBJ databases">
        <authorList>
            <person name="Huq M.A."/>
        </authorList>
    </citation>
    <scope>NUCLEOTIDE SEQUENCE</scope>
    <source>
        <strain evidence="5">MAH-26</strain>
    </source>
</reference>
<dbReference type="InterPro" id="IPR023996">
    <property type="entry name" value="TonB-dep_OMP_SusC/RagA"/>
</dbReference>
<keyword evidence="1 2" id="KW-0472">Membrane</keyword>
<dbReference type="Proteomes" id="UP000812270">
    <property type="component" value="Unassembled WGS sequence"/>
</dbReference>
<evidence type="ECO:0000313" key="5">
    <source>
        <dbReference type="EMBL" id="MBV4356547.1"/>
    </source>
</evidence>
<comment type="subcellular location">
    <subcellularLocation>
        <location evidence="1">Cell outer membrane</location>
        <topology evidence="1">Multi-pass membrane protein</topology>
    </subcellularLocation>
</comment>
<dbReference type="Pfam" id="PF07715">
    <property type="entry name" value="Plug"/>
    <property type="match status" value="1"/>
</dbReference>
<dbReference type="InterPro" id="IPR012910">
    <property type="entry name" value="Plug_dom"/>
</dbReference>
<keyword evidence="1" id="KW-0812">Transmembrane</keyword>
<dbReference type="EMBL" id="JAHSPG010000002">
    <property type="protein sequence ID" value="MBV4356547.1"/>
    <property type="molecule type" value="Genomic_DNA"/>
</dbReference>
<dbReference type="Pfam" id="PF00593">
    <property type="entry name" value="TonB_dep_Rec_b-barrel"/>
    <property type="match status" value="1"/>
</dbReference>
<evidence type="ECO:0000313" key="6">
    <source>
        <dbReference type="Proteomes" id="UP000812270"/>
    </source>
</evidence>
<dbReference type="PROSITE" id="PS52016">
    <property type="entry name" value="TONB_DEPENDENT_REC_3"/>
    <property type="match status" value="1"/>
</dbReference>
<gene>
    <name evidence="5" type="ORF">KTO63_05250</name>
</gene>
<keyword evidence="5" id="KW-0675">Receptor</keyword>
<dbReference type="AlphaFoldDB" id="A0A9E2S6H3"/>
<organism evidence="5 6">
    <name type="scientific">Pinibacter aurantiacus</name>
    <dbReference type="NCBI Taxonomy" id="2851599"/>
    <lineage>
        <taxon>Bacteria</taxon>
        <taxon>Pseudomonadati</taxon>
        <taxon>Bacteroidota</taxon>
        <taxon>Chitinophagia</taxon>
        <taxon>Chitinophagales</taxon>
        <taxon>Chitinophagaceae</taxon>
        <taxon>Pinibacter</taxon>
    </lineage>
</organism>
<dbReference type="RefSeq" id="WP_217790176.1">
    <property type="nucleotide sequence ID" value="NZ_JAHSPG010000002.1"/>
</dbReference>
<keyword evidence="1" id="KW-0998">Cell outer membrane</keyword>
<name>A0A9E2S6H3_9BACT</name>
<dbReference type="NCBIfam" id="TIGR04056">
    <property type="entry name" value="OMP_RagA_SusC"/>
    <property type="match status" value="1"/>
</dbReference>
<keyword evidence="1" id="KW-0813">Transport</keyword>
<evidence type="ECO:0000259" key="3">
    <source>
        <dbReference type="Pfam" id="PF00593"/>
    </source>
</evidence>
<dbReference type="InterPro" id="IPR039426">
    <property type="entry name" value="TonB-dep_rcpt-like"/>
</dbReference>
<feature type="domain" description="TonB-dependent receptor plug" evidence="4">
    <location>
        <begin position="143"/>
        <end position="249"/>
    </location>
</feature>
<sequence>MKKLKSCFSSSSQDKRLFLEHFRQTHGTILFSFLLTLFFFPAVLFAQNTERMPVTGVITGPDNAPLAGATVTVKGTTIATSSNASGVYTIRANSSDILVFTFVGYERLERAVGNNTILNISLAAAGNTNLDQVVVVGYTSQRKRDITGAVSVINNKDVANIPVGGVDQILQGKAAGVSVTQSTGAPGGPIAMRIRGVGTINNNDPLYIIDGIPTKDGINEISPNDIESISVLKDAASAAIYGARASNGVIIITTRKGKSGRPRVNINSYVGVQKPADLIKMANTQQYITAYNNAAIADSATNKRTLIPTGMIDTLPDVNWLKEVLKPALITNSQIAVSGGNETSTYIVSANYFKQDGLIMNSGFERVNLRTALTTKISKIFSMGTNVNFSYGNTRQVGSSGDGFGAGNPGPSVVRYALFRTPATPVYNSNGDYVDLPTHPEWFGDGLNPVGLAANTDRNFYTYSLLGDVYVEAAILKNLKLKTDFGMNFINTDYKQFFPTWGVDRHINSPNSLAQSTAKDFNYNWTNTLTYNTTFSEKHNLTVLLGTEAIQDRINQMSASRTNYTDQSSQFQYLDNGLGRITNGGNQDNWALFSLFGRVNYDYDGRYFATFNARRDGSSRLAEDNRYGNFFSGSVAWRIDKEKFMDNQDIFSLLKLRAGVGQNGNQEISNHAYVSVIGADAFYPFNGTATQGYSITQKGNPNVKWETSTQTDIGLDMGFLKNRLNVTVDYFVKNTSNMLIPYPTPPSSGGAGNPYVNAGKVQNQGVEVEASYNTDFGKDWHMQLSGNVAFLHNKVVSLADGQPIAAGRIDNNIFATLTAQGHPIGAFYLLQTDGIFQNDLDVFTHAYQGQNIKPGDVKFKDISGSEGKPDGVIDDNDRTFVGNPIPKVTYGFTANFQYKAFDLSIFFQGVSGNKIYNQVLTDIEGFYRPFNITERMYSNAWHGEGTSNEFPRLSWEGATNNKRPSTRFLEDGSYLRLKNVQLGYNFKGSWMGKISLSSMRVYVSAQNLFTITKYTGLDPEMYISDNGAGDGVKAVGIDWGTYPAARTFSFGINANF</sequence>
<feature type="domain" description="TonB-dependent receptor-like beta-barrel" evidence="3">
    <location>
        <begin position="420"/>
        <end position="1008"/>
    </location>
</feature>
<protein>
    <submittedName>
        <fullName evidence="5">TonB-dependent receptor</fullName>
    </submittedName>
</protein>
<keyword evidence="1" id="KW-1134">Transmembrane beta strand</keyword>